<keyword evidence="3" id="KW-1185">Reference proteome</keyword>
<dbReference type="InterPro" id="IPR011008">
    <property type="entry name" value="Dimeric_a/b-barrel"/>
</dbReference>
<dbReference type="Pfam" id="PF07876">
    <property type="entry name" value="Dabb"/>
    <property type="match status" value="1"/>
</dbReference>
<name>A0ABN2I7R3_9MICO</name>
<dbReference type="PANTHER" id="PTHR37832">
    <property type="entry name" value="BLL2683 PROTEIN"/>
    <property type="match status" value="1"/>
</dbReference>
<dbReference type="SMART" id="SM00886">
    <property type="entry name" value="Dabb"/>
    <property type="match status" value="1"/>
</dbReference>
<dbReference type="PROSITE" id="PS51502">
    <property type="entry name" value="S_R_A_B_BARREL"/>
    <property type="match status" value="1"/>
</dbReference>
<gene>
    <name evidence="2" type="ORF">GCM10009808_17100</name>
</gene>
<sequence>MTIRHIVTWSMAADDPETRAAHAAEVVARLRALEGVIPSIRAMSVGVDAVYPEANADAALVADFDDVAGLEEYIHHPAHQEVVPFIRSVAAARMAVDLDV</sequence>
<comment type="caution">
    <text evidence="2">The sequence shown here is derived from an EMBL/GenBank/DDBJ whole genome shotgun (WGS) entry which is preliminary data.</text>
</comment>
<feature type="domain" description="Stress-response A/B barrel" evidence="1">
    <location>
        <begin position="3"/>
        <end position="98"/>
    </location>
</feature>
<dbReference type="EMBL" id="BAAAPL010000002">
    <property type="protein sequence ID" value="GAA1700087.1"/>
    <property type="molecule type" value="Genomic_DNA"/>
</dbReference>
<dbReference type="RefSeq" id="WP_344071578.1">
    <property type="nucleotide sequence ID" value="NZ_BAAAPL010000002.1"/>
</dbReference>
<organism evidence="2 3">
    <name type="scientific">Microbacterium sediminicola</name>
    <dbReference type="NCBI Taxonomy" id="415210"/>
    <lineage>
        <taxon>Bacteria</taxon>
        <taxon>Bacillati</taxon>
        <taxon>Actinomycetota</taxon>
        <taxon>Actinomycetes</taxon>
        <taxon>Micrococcales</taxon>
        <taxon>Microbacteriaceae</taxon>
        <taxon>Microbacterium</taxon>
    </lineage>
</organism>
<dbReference type="InterPro" id="IPR013097">
    <property type="entry name" value="Dabb"/>
</dbReference>
<evidence type="ECO:0000313" key="3">
    <source>
        <dbReference type="Proteomes" id="UP001501690"/>
    </source>
</evidence>
<protein>
    <recommendedName>
        <fullName evidence="1">Stress-response A/B barrel domain-containing protein</fullName>
    </recommendedName>
</protein>
<dbReference type="PANTHER" id="PTHR37832:SF1">
    <property type="entry name" value="STRESS-RESPONSE A_B BARREL DOMAIN-CONTAINING PROTEIN"/>
    <property type="match status" value="1"/>
</dbReference>
<evidence type="ECO:0000259" key="1">
    <source>
        <dbReference type="PROSITE" id="PS51502"/>
    </source>
</evidence>
<reference evidence="2 3" key="1">
    <citation type="journal article" date="2019" name="Int. J. Syst. Evol. Microbiol.">
        <title>The Global Catalogue of Microorganisms (GCM) 10K type strain sequencing project: providing services to taxonomists for standard genome sequencing and annotation.</title>
        <authorList>
            <consortium name="The Broad Institute Genomics Platform"/>
            <consortium name="The Broad Institute Genome Sequencing Center for Infectious Disease"/>
            <person name="Wu L."/>
            <person name="Ma J."/>
        </authorList>
    </citation>
    <scope>NUCLEOTIDE SEQUENCE [LARGE SCALE GENOMIC DNA]</scope>
    <source>
        <strain evidence="2 3">JCM 15577</strain>
    </source>
</reference>
<evidence type="ECO:0000313" key="2">
    <source>
        <dbReference type="EMBL" id="GAA1700087.1"/>
    </source>
</evidence>
<dbReference type="SUPFAM" id="SSF54909">
    <property type="entry name" value="Dimeric alpha+beta barrel"/>
    <property type="match status" value="1"/>
</dbReference>
<accession>A0ABN2I7R3</accession>
<dbReference type="Gene3D" id="3.30.70.100">
    <property type="match status" value="1"/>
</dbReference>
<proteinExistence type="predicted"/>
<dbReference type="Proteomes" id="UP001501690">
    <property type="component" value="Unassembled WGS sequence"/>
</dbReference>